<name>R0JW72_ANAPL</name>
<feature type="compositionally biased region" description="Polar residues" evidence="1">
    <location>
        <begin position="7"/>
        <end position="18"/>
    </location>
</feature>
<keyword evidence="3" id="KW-1185">Reference proteome</keyword>
<feature type="region of interest" description="Disordered" evidence="1">
    <location>
        <begin position="1"/>
        <end position="85"/>
    </location>
</feature>
<evidence type="ECO:0000256" key="1">
    <source>
        <dbReference type="SAM" id="MobiDB-lite"/>
    </source>
</evidence>
<accession>R0JW72</accession>
<evidence type="ECO:0000313" key="3">
    <source>
        <dbReference type="Proteomes" id="UP000296049"/>
    </source>
</evidence>
<reference evidence="3" key="1">
    <citation type="journal article" date="2013" name="Nat. Genet.">
        <title>The duck genome and transcriptome provide insight into an avian influenza virus reservoir species.</title>
        <authorList>
            <person name="Huang Y."/>
            <person name="Li Y."/>
            <person name="Burt D.W."/>
            <person name="Chen H."/>
            <person name="Zhang Y."/>
            <person name="Qian W."/>
            <person name="Kim H."/>
            <person name="Gan S."/>
            <person name="Zhao Y."/>
            <person name="Li J."/>
            <person name="Yi K."/>
            <person name="Feng H."/>
            <person name="Zhu P."/>
            <person name="Li B."/>
            <person name="Liu Q."/>
            <person name="Fairley S."/>
            <person name="Magor K.E."/>
            <person name="Du Z."/>
            <person name="Hu X."/>
            <person name="Goodman L."/>
            <person name="Tafer H."/>
            <person name="Vignal A."/>
            <person name="Lee T."/>
            <person name="Kim K.W."/>
            <person name="Sheng Z."/>
            <person name="An Y."/>
            <person name="Searle S."/>
            <person name="Herrero J."/>
            <person name="Groenen M.A."/>
            <person name="Crooijmans R.P."/>
            <person name="Faraut T."/>
            <person name="Cai Q."/>
            <person name="Webster R.G."/>
            <person name="Aldridge J.R."/>
            <person name="Warren W.C."/>
            <person name="Bartschat S."/>
            <person name="Kehr S."/>
            <person name="Marz M."/>
            <person name="Stadler P.F."/>
            <person name="Smith J."/>
            <person name="Kraus R.H."/>
            <person name="Zhao Y."/>
            <person name="Ren L."/>
            <person name="Fei J."/>
            <person name="Morisson M."/>
            <person name="Kaiser P."/>
            <person name="Griffin D.K."/>
            <person name="Rao M."/>
            <person name="Pitel F."/>
            <person name="Wang J."/>
            <person name="Li N."/>
        </authorList>
    </citation>
    <scope>NUCLEOTIDE SEQUENCE [LARGE SCALE GENOMIC DNA]</scope>
</reference>
<proteinExistence type="predicted"/>
<protein>
    <submittedName>
        <fullName evidence="2">Uncharacterized protein</fullName>
    </submittedName>
</protein>
<dbReference type="EMBL" id="KB743040">
    <property type="protein sequence ID" value="EOB01796.1"/>
    <property type="molecule type" value="Genomic_DNA"/>
</dbReference>
<sequence length="96" mass="11085">MLPQPEPQQHTKLLSVHQQVHLPKPSRKPVQKKQIKMKEEDSNYPSRPQARITRRQFQAEEKPIKLNSTIQEPDPEKRALVRHPPGGVNCRDLAVA</sequence>
<dbReference type="Proteomes" id="UP000296049">
    <property type="component" value="Unassembled WGS sequence"/>
</dbReference>
<gene>
    <name evidence="2" type="ORF">Anapl_01531</name>
</gene>
<evidence type="ECO:0000313" key="2">
    <source>
        <dbReference type="EMBL" id="EOB01796.1"/>
    </source>
</evidence>
<dbReference type="AlphaFoldDB" id="R0JW72"/>
<feature type="compositionally biased region" description="Basic residues" evidence="1">
    <location>
        <begin position="24"/>
        <end position="35"/>
    </location>
</feature>
<organism evidence="2 3">
    <name type="scientific">Anas platyrhynchos</name>
    <name type="common">Mallard</name>
    <name type="synonym">Anas boschas</name>
    <dbReference type="NCBI Taxonomy" id="8839"/>
    <lineage>
        <taxon>Eukaryota</taxon>
        <taxon>Metazoa</taxon>
        <taxon>Chordata</taxon>
        <taxon>Craniata</taxon>
        <taxon>Vertebrata</taxon>
        <taxon>Euteleostomi</taxon>
        <taxon>Archelosauria</taxon>
        <taxon>Archosauria</taxon>
        <taxon>Dinosauria</taxon>
        <taxon>Saurischia</taxon>
        <taxon>Theropoda</taxon>
        <taxon>Coelurosauria</taxon>
        <taxon>Aves</taxon>
        <taxon>Neognathae</taxon>
        <taxon>Galloanserae</taxon>
        <taxon>Anseriformes</taxon>
        <taxon>Anatidae</taxon>
        <taxon>Anatinae</taxon>
        <taxon>Anas</taxon>
    </lineage>
</organism>